<organism evidence="2 3">
    <name type="scientific">Penicillium nordicum</name>
    <dbReference type="NCBI Taxonomy" id="229535"/>
    <lineage>
        <taxon>Eukaryota</taxon>
        <taxon>Fungi</taxon>
        <taxon>Dikarya</taxon>
        <taxon>Ascomycota</taxon>
        <taxon>Pezizomycotina</taxon>
        <taxon>Eurotiomycetes</taxon>
        <taxon>Eurotiomycetidae</taxon>
        <taxon>Eurotiales</taxon>
        <taxon>Aspergillaceae</taxon>
        <taxon>Penicillium</taxon>
    </lineage>
</organism>
<name>A0A0M9WKC1_9EURO</name>
<dbReference type="EMBL" id="LHQQ01000008">
    <property type="protein sequence ID" value="KOS48125.1"/>
    <property type="molecule type" value="Genomic_DNA"/>
</dbReference>
<keyword evidence="1" id="KW-0472">Membrane</keyword>
<proteinExistence type="predicted"/>
<evidence type="ECO:0000313" key="2">
    <source>
        <dbReference type="EMBL" id="KOS48125.1"/>
    </source>
</evidence>
<dbReference type="Proteomes" id="UP000037696">
    <property type="component" value="Unassembled WGS sequence"/>
</dbReference>
<keyword evidence="3" id="KW-1185">Reference proteome</keyword>
<gene>
    <name evidence="2" type="ORF">ACN38_g867</name>
</gene>
<keyword evidence="1" id="KW-1133">Transmembrane helix</keyword>
<feature type="transmembrane region" description="Helical" evidence="1">
    <location>
        <begin position="46"/>
        <end position="68"/>
    </location>
</feature>
<dbReference type="AlphaFoldDB" id="A0A0M9WKC1"/>
<sequence length="121" mass="13794">MVQTMSTTGTQRSKPWKYEIGEFQPWFRFQRGLEPLYVVQRVVSSVLYHFSIISPISLLFSLSITFIYSLSSIKRAKVENLYDPGSPCSSSPFADYLSSRVSRTITLSLITPPRLFPPKGH</sequence>
<evidence type="ECO:0000256" key="1">
    <source>
        <dbReference type="SAM" id="Phobius"/>
    </source>
</evidence>
<accession>A0A0M9WKC1</accession>
<reference evidence="2 3" key="1">
    <citation type="submission" date="2015-08" db="EMBL/GenBank/DDBJ databases">
        <title>Genome sequencing of Penicillium nordicum.</title>
        <authorList>
            <person name="Nguyen H.D."/>
            <person name="Seifert K.A."/>
        </authorList>
    </citation>
    <scope>NUCLEOTIDE SEQUENCE [LARGE SCALE GENOMIC DNA]</scope>
    <source>
        <strain evidence="2 3">DAOMC 185683</strain>
    </source>
</reference>
<evidence type="ECO:0000313" key="3">
    <source>
        <dbReference type="Proteomes" id="UP000037696"/>
    </source>
</evidence>
<protein>
    <submittedName>
        <fullName evidence="2">Uncharacterized protein</fullName>
    </submittedName>
</protein>
<comment type="caution">
    <text evidence="2">The sequence shown here is derived from an EMBL/GenBank/DDBJ whole genome shotgun (WGS) entry which is preliminary data.</text>
</comment>
<dbReference type="OrthoDB" id="4363101at2759"/>
<keyword evidence="1" id="KW-0812">Transmembrane</keyword>